<feature type="transmembrane region" description="Helical" evidence="1">
    <location>
        <begin position="12"/>
        <end position="32"/>
    </location>
</feature>
<evidence type="ECO:0000313" key="2">
    <source>
        <dbReference type="EMBL" id="DAF46594.1"/>
    </source>
</evidence>
<sequence>MNKINWKIRFKNPVFIAQIIMAILLPILAYFGMNAEDLTSWGKLGNILLSAISNPYVVGLVIVSLWNAINDPTTTGITDSTNALNYEKPNNN</sequence>
<keyword evidence="1" id="KW-1133">Transmembrane helix</keyword>
<protein>
    <submittedName>
        <fullName evidence="2">Holin</fullName>
    </submittedName>
</protein>
<reference evidence="2" key="1">
    <citation type="journal article" date="2021" name="Proc. Natl. Acad. Sci. U.S.A.">
        <title>A Catalog of Tens of Thousands of Viruses from Human Metagenomes Reveals Hidden Associations with Chronic Diseases.</title>
        <authorList>
            <person name="Tisza M.J."/>
            <person name="Buck C.B."/>
        </authorList>
    </citation>
    <scope>NUCLEOTIDE SEQUENCE</scope>
    <source>
        <strain evidence="2">CtqwY3</strain>
    </source>
</reference>
<evidence type="ECO:0000256" key="1">
    <source>
        <dbReference type="SAM" id="Phobius"/>
    </source>
</evidence>
<dbReference type="Pfam" id="PF04531">
    <property type="entry name" value="Phage_holin_1"/>
    <property type="match status" value="1"/>
</dbReference>
<accession>A0A8S5S7B6</accession>
<dbReference type="InterPro" id="IPR006485">
    <property type="entry name" value="Phage-like_holin"/>
</dbReference>
<feature type="transmembrane region" description="Helical" evidence="1">
    <location>
        <begin position="44"/>
        <end position="66"/>
    </location>
</feature>
<name>A0A8S5S7B6_9CAUD</name>
<keyword evidence="1" id="KW-0812">Transmembrane</keyword>
<keyword evidence="1" id="KW-0472">Membrane</keyword>
<proteinExistence type="predicted"/>
<organism evidence="2">
    <name type="scientific">Siphoviridae sp. ctqwY3</name>
    <dbReference type="NCBI Taxonomy" id="2827951"/>
    <lineage>
        <taxon>Viruses</taxon>
        <taxon>Duplodnaviria</taxon>
        <taxon>Heunggongvirae</taxon>
        <taxon>Uroviricota</taxon>
        <taxon>Caudoviricetes</taxon>
    </lineage>
</organism>
<dbReference type="EMBL" id="BK032541">
    <property type="protein sequence ID" value="DAF46594.1"/>
    <property type="molecule type" value="Genomic_DNA"/>
</dbReference>
<dbReference type="NCBIfam" id="TIGR01598">
    <property type="entry name" value="holin_phiLC3"/>
    <property type="match status" value="1"/>
</dbReference>